<reference evidence="3" key="1">
    <citation type="submission" date="2020-01" db="EMBL/GenBank/DDBJ databases">
        <title>Insect and environment-associated Actinomycetes.</title>
        <authorList>
            <person name="Currrie C."/>
            <person name="Chevrette M."/>
            <person name="Carlson C."/>
            <person name="Stubbendieck R."/>
            <person name="Wendt-Pienkowski E."/>
        </authorList>
    </citation>
    <scope>NUCLEOTIDE SEQUENCE</scope>
    <source>
        <strain evidence="3">SID7499</strain>
    </source>
</reference>
<evidence type="ECO:0000313" key="3">
    <source>
        <dbReference type="EMBL" id="NEE06581.1"/>
    </source>
</evidence>
<gene>
    <name evidence="3" type="ORF">G3M58_09015</name>
</gene>
<feature type="non-terminal residue" evidence="3">
    <location>
        <position position="1"/>
    </location>
</feature>
<dbReference type="EMBL" id="JAAGMN010000998">
    <property type="protein sequence ID" value="NEE06581.1"/>
    <property type="molecule type" value="Genomic_DNA"/>
</dbReference>
<evidence type="ECO:0000259" key="2">
    <source>
        <dbReference type="Pfam" id="PF00668"/>
    </source>
</evidence>
<dbReference type="AlphaFoldDB" id="A0A6G3WM77"/>
<dbReference type="GO" id="GO:0003824">
    <property type="term" value="F:catalytic activity"/>
    <property type="evidence" value="ECO:0007669"/>
    <property type="project" value="InterPro"/>
</dbReference>
<comment type="caution">
    <text evidence="3">The sequence shown here is derived from an EMBL/GenBank/DDBJ whole genome shotgun (WGS) entry which is preliminary data.</text>
</comment>
<feature type="region of interest" description="Disordered" evidence="1">
    <location>
        <begin position="1"/>
        <end position="24"/>
    </location>
</feature>
<proteinExistence type="predicted"/>
<sequence>SEVLGDTGPAPYGREPDPATDTPDTVHRLITTVPAGLAEPALNEVTAAFHCTEQDVLLAAFVLAHSRWRGEESTLVLLEGHGRDAALPEVAAPARTVGWFTSQYPFRGSLTEAG</sequence>
<evidence type="ECO:0000256" key="1">
    <source>
        <dbReference type="SAM" id="MobiDB-lite"/>
    </source>
</evidence>
<name>A0A6G3WM77_9ACTN</name>
<organism evidence="3">
    <name type="scientific">Streptomyces sp. SID7499</name>
    <dbReference type="NCBI Taxonomy" id="2706086"/>
    <lineage>
        <taxon>Bacteria</taxon>
        <taxon>Bacillati</taxon>
        <taxon>Actinomycetota</taxon>
        <taxon>Actinomycetes</taxon>
        <taxon>Kitasatosporales</taxon>
        <taxon>Streptomycetaceae</taxon>
        <taxon>Streptomyces</taxon>
    </lineage>
</organism>
<feature type="domain" description="Condensation" evidence="2">
    <location>
        <begin position="39"/>
        <end position="108"/>
    </location>
</feature>
<protein>
    <recommendedName>
        <fullName evidence="2">Condensation domain-containing protein</fullName>
    </recommendedName>
</protein>
<dbReference type="SUPFAM" id="SSF52777">
    <property type="entry name" value="CoA-dependent acyltransferases"/>
    <property type="match status" value="1"/>
</dbReference>
<dbReference type="InterPro" id="IPR001242">
    <property type="entry name" value="Condensation_dom"/>
</dbReference>
<feature type="non-terminal residue" evidence="3">
    <location>
        <position position="114"/>
    </location>
</feature>
<dbReference type="Gene3D" id="3.30.559.30">
    <property type="entry name" value="Nonribosomal peptide synthetase, condensation domain"/>
    <property type="match status" value="1"/>
</dbReference>
<dbReference type="Pfam" id="PF00668">
    <property type="entry name" value="Condensation"/>
    <property type="match status" value="1"/>
</dbReference>
<accession>A0A6G3WM77</accession>